<comment type="caution">
    <text evidence="4">The sequence shown here is derived from an EMBL/GenBank/DDBJ whole genome shotgun (WGS) entry which is preliminary data.</text>
</comment>
<evidence type="ECO:0000313" key="5">
    <source>
        <dbReference type="Proteomes" id="UP001243757"/>
    </source>
</evidence>
<feature type="domain" description="DUF4174" evidence="3">
    <location>
        <begin position="39"/>
        <end position="140"/>
    </location>
</feature>
<evidence type="ECO:0000256" key="2">
    <source>
        <dbReference type="SAM" id="SignalP"/>
    </source>
</evidence>
<accession>A0ABT7F0H0</accession>
<gene>
    <name evidence="4" type="ORF">QO033_10500</name>
</gene>
<proteinExistence type="predicted"/>
<dbReference type="Pfam" id="PF13778">
    <property type="entry name" value="DUF4174"/>
    <property type="match status" value="1"/>
</dbReference>
<sequence length="147" mass="16567">MTRILALVLLAFLPLSALAAETETPVPQALIQPAGDTALDSFLWLNRPIVVFADTASDPRFIDQIAMLEAEADRLRERDVVVLTDIDPGTRSPARQKLRPRGFQIVLIDKDGGVMLRRPFPQSVREITRSIDKTPLRQREIEERRGQ</sequence>
<dbReference type="RefSeq" id="WP_284480915.1">
    <property type="nucleotide sequence ID" value="NZ_JASNJD010000006.1"/>
</dbReference>
<dbReference type="InterPro" id="IPR025232">
    <property type="entry name" value="DUF4174"/>
</dbReference>
<evidence type="ECO:0000313" key="4">
    <source>
        <dbReference type="EMBL" id="MDK3018106.1"/>
    </source>
</evidence>
<keyword evidence="1 2" id="KW-0732">Signal</keyword>
<dbReference type="EMBL" id="JASNJD010000006">
    <property type="protein sequence ID" value="MDK3018106.1"/>
    <property type="molecule type" value="Genomic_DNA"/>
</dbReference>
<name>A0ABT7F0H0_9RHOB</name>
<feature type="chain" id="PRO_5045998109" evidence="2">
    <location>
        <begin position="20"/>
        <end position="147"/>
    </location>
</feature>
<evidence type="ECO:0000256" key="1">
    <source>
        <dbReference type="ARBA" id="ARBA00022729"/>
    </source>
</evidence>
<dbReference type="Proteomes" id="UP001243757">
    <property type="component" value="Unassembled WGS sequence"/>
</dbReference>
<protein>
    <submittedName>
        <fullName evidence="4">DUF4174 domain-containing protein</fullName>
    </submittedName>
</protein>
<keyword evidence="5" id="KW-1185">Reference proteome</keyword>
<evidence type="ECO:0000259" key="3">
    <source>
        <dbReference type="Pfam" id="PF13778"/>
    </source>
</evidence>
<organism evidence="4 5">
    <name type="scientific">Pseudodonghicola flavimaris</name>
    <dbReference type="NCBI Taxonomy" id="3050036"/>
    <lineage>
        <taxon>Bacteria</taxon>
        <taxon>Pseudomonadati</taxon>
        <taxon>Pseudomonadota</taxon>
        <taxon>Alphaproteobacteria</taxon>
        <taxon>Rhodobacterales</taxon>
        <taxon>Paracoccaceae</taxon>
        <taxon>Pseudodonghicola</taxon>
    </lineage>
</organism>
<reference evidence="4 5" key="1">
    <citation type="submission" date="2023-05" db="EMBL/GenBank/DDBJ databases">
        <title>Pseudodonghicola sp. nov.</title>
        <authorList>
            <person name="Huang J."/>
        </authorList>
    </citation>
    <scope>NUCLEOTIDE SEQUENCE [LARGE SCALE GENOMIC DNA]</scope>
    <source>
        <strain evidence="4 5">IC7</strain>
    </source>
</reference>
<feature type="signal peptide" evidence="2">
    <location>
        <begin position="1"/>
        <end position="19"/>
    </location>
</feature>